<dbReference type="Proteomes" id="UP000014500">
    <property type="component" value="Unassembled WGS sequence"/>
</dbReference>
<dbReference type="EMBL" id="JH431806">
    <property type="status" value="NOT_ANNOTATED_CDS"/>
    <property type="molecule type" value="Genomic_DNA"/>
</dbReference>
<keyword evidence="2" id="KW-1185">Reference proteome</keyword>
<dbReference type="HOGENOM" id="CLU_3433048_0_0_1"/>
<proteinExistence type="predicted"/>
<organism evidence="1 2">
    <name type="scientific">Strigamia maritima</name>
    <name type="common">European centipede</name>
    <name type="synonym">Geophilus maritimus</name>
    <dbReference type="NCBI Taxonomy" id="126957"/>
    <lineage>
        <taxon>Eukaryota</taxon>
        <taxon>Metazoa</taxon>
        <taxon>Ecdysozoa</taxon>
        <taxon>Arthropoda</taxon>
        <taxon>Myriapoda</taxon>
        <taxon>Chilopoda</taxon>
        <taxon>Pleurostigmophora</taxon>
        <taxon>Geophilomorpha</taxon>
        <taxon>Linotaeniidae</taxon>
        <taxon>Strigamia</taxon>
    </lineage>
</organism>
<name>T1JM80_STRMM</name>
<sequence>MAEDTRATLGLATRSQ</sequence>
<dbReference type="AlphaFoldDB" id="T1JM80"/>
<protein>
    <submittedName>
        <fullName evidence="1">Uncharacterized protein</fullName>
    </submittedName>
</protein>
<reference evidence="2" key="1">
    <citation type="submission" date="2011-05" db="EMBL/GenBank/DDBJ databases">
        <authorList>
            <person name="Richards S.R."/>
            <person name="Qu J."/>
            <person name="Jiang H."/>
            <person name="Jhangiani S.N."/>
            <person name="Agravi P."/>
            <person name="Goodspeed R."/>
            <person name="Gross S."/>
            <person name="Mandapat C."/>
            <person name="Jackson L."/>
            <person name="Mathew T."/>
            <person name="Pu L."/>
            <person name="Thornton R."/>
            <person name="Saada N."/>
            <person name="Wilczek-Boney K.B."/>
            <person name="Lee S."/>
            <person name="Kovar C."/>
            <person name="Wu Y."/>
            <person name="Scherer S.E."/>
            <person name="Worley K.C."/>
            <person name="Muzny D.M."/>
            <person name="Gibbs R."/>
        </authorList>
    </citation>
    <scope>NUCLEOTIDE SEQUENCE</scope>
    <source>
        <strain evidence="2">Brora</strain>
    </source>
</reference>
<accession>T1JM80</accession>
<reference evidence="1" key="2">
    <citation type="submission" date="2015-02" db="UniProtKB">
        <authorList>
            <consortium name="EnsemblMetazoa"/>
        </authorList>
    </citation>
    <scope>IDENTIFICATION</scope>
</reference>
<evidence type="ECO:0000313" key="2">
    <source>
        <dbReference type="Proteomes" id="UP000014500"/>
    </source>
</evidence>
<evidence type="ECO:0000313" key="1">
    <source>
        <dbReference type="EnsemblMetazoa" id="SMAR014960-PA"/>
    </source>
</evidence>
<dbReference type="EnsemblMetazoa" id="SMAR014960-RA">
    <property type="protein sequence ID" value="SMAR014960-PA"/>
    <property type="gene ID" value="SMAR014960"/>
</dbReference>